<protein>
    <submittedName>
        <fullName evidence="2">Uncharacterized protein</fullName>
    </submittedName>
</protein>
<dbReference type="RefSeq" id="WP_390307396.1">
    <property type="nucleotide sequence ID" value="NZ_JBHRRZ010000036.1"/>
</dbReference>
<keyword evidence="1" id="KW-1133">Transmembrane helix</keyword>
<reference evidence="3" key="1">
    <citation type="journal article" date="2019" name="Int. J. Syst. Evol. Microbiol.">
        <title>The Global Catalogue of Microorganisms (GCM) 10K type strain sequencing project: providing services to taxonomists for standard genome sequencing and annotation.</title>
        <authorList>
            <consortium name="The Broad Institute Genomics Platform"/>
            <consortium name="The Broad Institute Genome Sequencing Center for Infectious Disease"/>
            <person name="Wu L."/>
            <person name="Ma J."/>
        </authorList>
    </citation>
    <scope>NUCLEOTIDE SEQUENCE [LARGE SCALE GENOMIC DNA]</scope>
    <source>
        <strain evidence="3">KCTC 13193</strain>
    </source>
</reference>
<evidence type="ECO:0000313" key="3">
    <source>
        <dbReference type="Proteomes" id="UP001595387"/>
    </source>
</evidence>
<comment type="caution">
    <text evidence="2">The sequence shown here is derived from an EMBL/GenBank/DDBJ whole genome shotgun (WGS) entry which is preliminary data.</text>
</comment>
<feature type="transmembrane region" description="Helical" evidence="1">
    <location>
        <begin position="12"/>
        <end position="31"/>
    </location>
</feature>
<name>A0ABV7A8L5_9BACI</name>
<organism evidence="2 3">
    <name type="scientific">Virgibacillus sediminis</name>
    <dbReference type="NCBI Taxonomy" id="202260"/>
    <lineage>
        <taxon>Bacteria</taxon>
        <taxon>Bacillati</taxon>
        <taxon>Bacillota</taxon>
        <taxon>Bacilli</taxon>
        <taxon>Bacillales</taxon>
        <taxon>Bacillaceae</taxon>
        <taxon>Virgibacillus</taxon>
    </lineage>
</organism>
<keyword evidence="3" id="KW-1185">Reference proteome</keyword>
<dbReference type="Proteomes" id="UP001595387">
    <property type="component" value="Unassembled WGS sequence"/>
</dbReference>
<dbReference type="EMBL" id="JBHRRZ010000036">
    <property type="protein sequence ID" value="MFC2949426.1"/>
    <property type="molecule type" value="Genomic_DNA"/>
</dbReference>
<keyword evidence="1" id="KW-0812">Transmembrane</keyword>
<proteinExistence type="predicted"/>
<accession>A0ABV7A8L5</accession>
<evidence type="ECO:0000256" key="1">
    <source>
        <dbReference type="SAM" id="Phobius"/>
    </source>
</evidence>
<keyword evidence="1" id="KW-0472">Membrane</keyword>
<evidence type="ECO:0000313" key="2">
    <source>
        <dbReference type="EMBL" id="MFC2949426.1"/>
    </source>
</evidence>
<sequence length="43" mass="5071">MLFELFLPELVVWNTPLLAVTVVIAFAYYYFQRNLPSHQPSNK</sequence>
<gene>
    <name evidence="2" type="ORF">ACFODW_13985</name>
</gene>